<dbReference type="EMBL" id="JAANYN010000003">
    <property type="protein sequence ID" value="NHE57147.1"/>
    <property type="molecule type" value="Genomic_DNA"/>
</dbReference>
<dbReference type="Proteomes" id="UP000649799">
    <property type="component" value="Unassembled WGS sequence"/>
</dbReference>
<sequence length="150" mass="16658">MMHTNSIVDIHMAFILLLIPVLLSACSTDPEPIAFGKDQCSYCKMTISDPRFGGELVTTKGKVYKFDAMECLIPYKKENEEHDFAHILGIAYDEPGKLIAVQQLNFIISEQYQSPMGAHLAGFGDKPSGTIESLTWKTLQNQLSSFNPGK</sequence>
<accession>A0ABX0H6E4</accession>
<dbReference type="Pfam" id="PF05573">
    <property type="entry name" value="NosL"/>
    <property type="match status" value="1"/>
</dbReference>
<organism evidence="1 2">
    <name type="scientific">Cyclobacterium plantarum</name>
    <dbReference type="NCBI Taxonomy" id="2716263"/>
    <lineage>
        <taxon>Bacteria</taxon>
        <taxon>Pseudomonadati</taxon>
        <taxon>Bacteroidota</taxon>
        <taxon>Cytophagia</taxon>
        <taxon>Cytophagales</taxon>
        <taxon>Cyclobacteriaceae</taxon>
        <taxon>Cyclobacterium</taxon>
    </lineage>
</organism>
<dbReference type="SUPFAM" id="SSF160387">
    <property type="entry name" value="NosL/MerB-like"/>
    <property type="match status" value="1"/>
</dbReference>
<comment type="caution">
    <text evidence="1">The sequence shown here is derived from an EMBL/GenBank/DDBJ whole genome shotgun (WGS) entry which is preliminary data.</text>
</comment>
<evidence type="ECO:0000313" key="2">
    <source>
        <dbReference type="Proteomes" id="UP000649799"/>
    </source>
</evidence>
<name>A0ABX0H6E4_9BACT</name>
<evidence type="ECO:0008006" key="3">
    <source>
        <dbReference type="Google" id="ProtNLM"/>
    </source>
</evidence>
<dbReference type="InterPro" id="IPR008719">
    <property type="entry name" value="N2O_reductase_NosL"/>
</dbReference>
<reference evidence="1 2" key="1">
    <citation type="submission" date="2020-03" db="EMBL/GenBank/DDBJ databases">
        <title>Cyclobacterium plantarum sp. nov., a marine bacterium isolated from a coastal-marine wetland.</title>
        <authorList>
            <person name="Sanchez-Porro C."/>
            <person name="Ventosa A."/>
            <person name="Amoozegar M."/>
        </authorList>
    </citation>
    <scope>NUCLEOTIDE SEQUENCE [LARGE SCALE GENOMIC DNA]</scope>
    <source>
        <strain evidence="1 2">GBPx2</strain>
    </source>
</reference>
<protein>
    <recommendedName>
        <fullName evidence="3">Copper chaperone NosL</fullName>
    </recommendedName>
</protein>
<evidence type="ECO:0000313" key="1">
    <source>
        <dbReference type="EMBL" id="NHE57147.1"/>
    </source>
</evidence>
<gene>
    <name evidence="1" type="ORF">G9Q97_10005</name>
</gene>
<dbReference type="RefSeq" id="WP_166146365.1">
    <property type="nucleotide sequence ID" value="NZ_JAANYN010000003.1"/>
</dbReference>
<proteinExistence type="predicted"/>
<keyword evidence="2" id="KW-1185">Reference proteome</keyword>